<dbReference type="Proteomes" id="UP000315440">
    <property type="component" value="Unassembled WGS sequence"/>
</dbReference>
<dbReference type="Pfam" id="PF13508">
    <property type="entry name" value="Acetyltransf_7"/>
    <property type="match status" value="1"/>
</dbReference>
<reference evidence="4 5" key="1">
    <citation type="submission" date="2019-02" db="EMBL/GenBank/DDBJ databases">
        <title>Deep-cultivation of Planctomycetes and their phenomic and genomic characterization uncovers novel biology.</title>
        <authorList>
            <person name="Wiegand S."/>
            <person name="Jogler M."/>
            <person name="Boedeker C."/>
            <person name="Pinto D."/>
            <person name="Vollmers J."/>
            <person name="Rivas-Marin E."/>
            <person name="Kohn T."/>
            <person name="Peeters S.H."/>
            <person name="Heuer A."/>
            <person name="Rast P."/>
            <person name="Oberbeckmann S."/>
            <person name="Bunk B."/>
            <person name="Jeske O."/>
            <person name="Meyerdierks A."/>
            <person name="Storesund J.E."/>
            <person name="Kallscheuer N."/>
            <person name="Luecker S."/>
            <person name="Lage O.M."/>
            <person name="Pohl T."/>
            <person name="Merkel B.J."/>
            <person name="Hornburger P."/>
            <person name="Mueller R.-W."/>
            <person name="Bruemmer F."/>
            <person name="Labrenz M."/>
            <person name="Spormann A.M."/>
            <person name="Op Den Camp H."/>
            <person name="Overmann J."/>
            <person name="Amann R."/>
            <person name="Jetten M.S.M."/>
            <person name="Mascher T."/>
            <person name="Medema M.H."/>
            <person name="Devos D.P."/>
            <person name="Kaster A.-K."/>
            <person name="Ovreas L."/>
            <person name="Rohde M."/>
            <person name="Galperin M.Y."/>
            <person name="Jogler C."/>
        </authorList>
    </citation>
    <scope>NUCLEOTIDE SEQUENCE [LARGE SCALE GENOMIC DNA]</scope>
    <source>
        <strain evidence="4 5">Mal64</strain>
    </source>
</reference>
<dbReference type="EMBL" id="SJPQ01000001">
    <property type="protein sequence ID" value="TWT90191.1"/>
    <property type="molecule type" value="Genomic_DNA"/>
</dbReference>
<feature type="domain" description="N-acetyltransferase" evidence="3">
    <location>
        <begin position="1"/>
        <end position="141"/>
    </location>
</feature>
<dbReference type="EC" id="2.3.1.-" evidence="4"/>
<organism evidence="4 5">
    <name type="scientific">Pseudobythopirellula maris</name>
    <dbReference type="NCBI Taxonomy" id="2527991"/>
    <lineage>
        <taxon>Bacteria</taxon>
        <taxon>Pseudomonadati</taxon>
        <taxon>Planctomycetota</taxon>
        <taxon>Planctomycetia</taxon>
        <taxon>Pirellulales</taxon>
        <taxon>Lacipirellulaceae</taxon>
        <taxon>Pseudobythopirellula</taxon>
    </lineage>
</organism>
<keyword evidence="2 4" id="KW-0012">Acyltransferase</keyword>
<dbReference type="Gene3D" id="3.40.630.30">
    <property type="match status" value="1"/>
</dbReference>
<sequence>MIRPYQEDDLPRLLAVWEEATVLAHPFMDEAFRSEAKRQIAEVFMPITENWVWDAPDRPVAGFVAMLGDEVGGLFVAPELQRQGAGRALLDHVAEPRDALELDVFAVNAVGRAFYQKYGFRLTEEKVHDETGQQVLRLRWTHSPRA</sequence>
<evidence type="ECO:0000256" key="2">
    <source>
        <dbReference type="ARBA" id="ARBA00023315"/>
    </source>
</evidence>
<dbReference type="GO" id="GO:0016747">
    <property type="term" value="F:acyltransferase activity, transferring groups other than amino-acyl groups"/>
    <property type="evidence" value="ECO:0007669"/>
    <property type="project" value="InterPro"/>
</dbReference>
<dbReference type="AlphaFoldDB" id="A0A5C5ZTM4"/>
<dbReference type="InterPro" id="IPR000182">
    <property type="entry name" value="GNAT_dom"/>
</dbReference>
<keyword evidence="5" id="KW-1185">Reference proteome</keyword>
<dbReference type="SUPFAM" id="SSF55729">
    <property type="entry name" value="Acyl-CoA N-acyltransferases (Nat)"/>
    <property type="match status" value="1"/>
</dbReference>
<dbReference type="PROSITE" id="PS51186">
    <property type="entry name" value="GNAT"/>
    <property type="match status" value="1"/>
</dbReference>
<gene>
    <name evidence="4" type="primary">yjaB</name>
    <name evidence="4" type="ORF">Mal64_05750</name>
</gene>
<dbReference type="PANTHER" id="PTHR43800:SF1">
    <property type="entry name" value="PEPTIDYL-LYSINE N-ACETYLTRANSFERASE YJAB"/>
    <property type="match status" value="1"/>
</dbReference>
<name>A0A5C5ZTM4_9BACT</name>
<protein>
    <submittedName>
        <fullName evidence="4">Putative N-acetyltransferase YjaB</fullName>
        <ecNumber evidence="4">2.3.1.-</ecNumber>
    </submittedName>
</protein>
<dbReference type="OrthoDB" id="9789605at2"/>
<comment type="caution">
    <text evidence="4">The sequence shown here is derived from an EMBL/GenBank/DDBJ whole genome shotgun (WGS) entry which is preliminary data.</text>
</comment>
<accession>A0A5C5ZTM4</accession>
<proteinExistence type="predicted"/>
<evidence type="ECO:0000259" key="3">
    <source>
        <dbReference type="PROSITE" id="PS51186"/>
    </source>
</evidence>
<keyword evidence="1 4" id="KW-0808">Transferase</keyword>
<evidence type="ECO:0000256" key="1">
    <source>
        <dbReference type="ARBA" id="ARBA00022679"/>
    </source>
</evidence>
<dbReference type="InterPro" id="IPR016181">
    <property type="entry name" value="Acyl_CoA_acyltransferase"/>
</dbReference>
<dbReference type="RefSeq" id="WP_146396756.1">
    <property type="nucleotide sequence ID" value="NZ_SJPQ01000001.1"/>
</dbReference>
<dbReference type="CDD" id="cd04301">
    <property type="entry name" value="NAT_SF"/>
    <property type="match status" value="1"/>
</dbReference>
<dbReference type="PANTHER" id="PTHR43800">
    <property type="entry name" value="PEPTIDYL-LYSINE N-ACETYLTRANSFERASE YJAB"/>
    <property type="match status" value="1"/>
</dbReference>
<evidence type="ECO:0000313" key="4">
    <source>
        <dbReference type="EMBL" id="TWT90191.1"/>
    </source>
</evidence>
<evidence type="ECO:0000313" key="5">
    <source>
        <dbReference type="Proteomes" id="UP000315440"/>
    </source>
</evidence>